<evidence type="ECO:0000313" key="3">
    <source>
        <dbReference type="EMBL" id="CAF1585977.1"/>
    </source>
</evidence>
<keyword evidence="4" id="KW-1185">Reference proteome</keyword>
<dbReference type="Proteomes" id="UP000663832">
    <property type="component" value="Unassembled WGS sequence"/>
</dbReference>
<evidence type="ECO:0000256" key="1">
    <source>
        <dbReference type="SAM" id="MobiDB-lite"/>
    </source>
</evidence>
<dbReference type="Proteomes" id="UP000663877">
    <property type="component" value="Unassembled WGS sequence"/>
</dbReference>
<comment type="caution">
    <text evidence="2">The sequence shown here is derived from an EMBL/GenBank/DDBJ whole genome shotgun (WGS) entry which is preliminary data.</text>
</comment>
<dbReference type="EMBL" id="CAJNOI010000649">
    <property type="protein sequence ID" value="CAF1323638.1"/>
    <property type="molecule type" value="Genomic_DNA"/>
</dbReference>
<evidence type="ECO:0000313" key="2">
    <source>
        <dbReference type="EMBL" id="CAF1323638.1"/>
    </source>
</evidence>
<reference evidence="2" key="1">
    <citation type="submission" date="2021-02" db="EMBL/GenBank/DDBJ databases">
        <authorList>
            <person name="Nowell W R."/>
        </authorList>
    </citation>
    <scope>NUCLEOTIDE SEQUENCE</scope>
</reference>
<dbReference type="OrthoDB" id="9994616at2759"/>
<evidence type="ECO:0000313" key="5">
    <source>
        <dbReference type="Proteomes" id="UP000663877"/>
    </source>
</evidence>
<dbReference type="EMBL" id="CAJNOM010001013">
    <property type="protein sequence ID" value="CAF1585977.1"/>
    <property type="molecule type" value="Genomic_DNA"/>
</dbReference>
<proteinExistence type="predicted"/>
<accession>A0A815FA32</accession>
<feature type="compositionally biased region" description="Polar residues" evidence="1">
    <location>
        <begin position="402"/>
        <end position="414"/>
    </location>
</feature>
<name>A0A815FA32_9BILA</name>
<dbReference type="AlphaFoldDB" id="A0A815FA32"/>
<gene>
    <name evidence="2" type="ORF">BJG266_LOCUS33486</name>
    <name evidence="3" type="ORF">QVE165_LOCUS50630</name>
</gene>
<sequence length="422" mass="49206">MEIVLQQQPTYLTPAQCALQFINDLLENKDISISMSDMISPSYLISLINIADMFITYQRSLFLSIVAEIGSLCSDKFYERVHYFISFLDELIELHDDNKYTNLIEKYLDQIVYADLTDHFISYPIVLQIQVMAIIESTPILYFPLIKEGSESDQSKIDLFLQDAARYFYNISSRSLYRRIVFRLDSKISSQQSILRALIIGCIFLPLTCHSAFLDELYHLLSKQSQLLSLTNMETFFHVLWPTGINQSYSVSRVYLSQLLIVRLINVHKYFAQIIQICFSIHLRVPNIRVNIMDIIEPLCETKGFQQYLDHQQQEFNMSRLNDQQNVSILEPLFLQLCERMKRGFRLKQLCRMKIRSILAQNTTKHILSQVNQLSELSDRNKGYLTYNLDILLNDPEKFVDSTQPHNEPVWNSSIPPPPAVN</sequence>
<protein>
    <submittedName>
        <fullName evidence="2">Uncharacterized protein</fullName>
    </submittedName>
</protein>
<feature type="region of interest" description="Disordered" evidence="1">
    <location>
        <begin position="402"/>
        <end position="422"/>
    </location>
</feature>
<evidence type="ECO:0000313" key="4">
    <source>
        <dbReference type="Proteomes" id="UP000663832"/>
    </source>
</evidence>
<organism evidence="2 5">
    <name type="scientific">Adineta steineri</name>
    <dbReference type="NCBI Taxonomy" id="433720"/>
    <lineage>
        <taxon>Eukaryota</taxon>
        <taxon>Metazoa</taxon>
        <taxon>Spiralia</taxon>
        <taxon>Gnathifera</taxon>
        <taxon>Rotifera</taxon>
        <taxon>Eurotatoria</taxon>
        <taxon>Bdelloidea</taxon>
        <taxon>Adinetida</taxon>
        <taxon>Adinetidae</taxon>
        <taxon>Adineta</taxon>
    </lineage>
</organism>